<gene>
    <name evidence="1" type="ORF">CPELLU_LOCUS11886</name>
</gene>
<name>A0A9N9N595_9GLOM</name>
<proteinExistence type="predicted"/>
<sequence length="65" mass="7544">MDQRFTSPALVICSISRQAAIFNFGWRHIGNGVKRRVWLTCGRNGVRVQNLTLIGRRDHSHHRVF</sequence>
<dbReference type="AlphaFoldDB" id="A0A9N9N595"/>
<evidence type="ECO:0000313" key="1">
    <source>
        <dbReference type="EMBL" id="CAG8702230.1"/>
    </source>
</evidence>
<accession>A0A9N9N595</accession>
<dbReference type="Proteomes" id="UP000789759">
    <property type="component" value="Unassembled WGS sequence"/>
</dbReference>
<dbReference type="EMBL" id="CAJVQA010010919">
    <property type="protein sequence ID" value="CAG8702230.1"/>
    <property type="molecule type" value="Genomic_DNA"/>
</dbReference>
<organism evidence="1 2">
    <name type="scientific">Cetraspora pellucida</name>
    <dbReference type="NCBI Taxonomy" id="1433469"/>
    <lineage>
        <taxon>Eukaryota</taxon>
        <taxon>Fungi</taxon>
        <taxon>Fungi incertae sedis</taxon>
        <taxon>Mucoromycota</taxon>
        <taxon>Glomeromycotina</taxon>
        <taxon>Glomeromycetes</taxon>
        <taxon>Diversisporales</taxon>
        <taxon>Gigasporaceae</taxon>
        <taxon>Cetraspora</taxon>
    </lineage>
</organism>
<reference evidence="1" key="1">
    <citation type="submission" date="2021-06" db="EMBL/GenBank/DDBJ databases">
        <authorList>
            <person name="Kallberg Y."/>
            <person name="Tangrot J."/>
            <person name="Rosling A."/>
        </authorList>
    </citation>
    <scope>NUCLEOTIDE SEQUENCE</scope>
    <source>
        <strain evidence="1">FL966</strain>
    </source>
</reference>
<evidence type="ECO:0000313" key="2">
    <source>
        <dbReference type="Proteomes" id="UP000789759"/>
    </source>
</evidence>
<keyword evidence="2" id="KW-1185">Reference proteome</keyword>
<comment type="caution">
    <text evidence="1">The sequence shown here is derived from an EMBL/GenBank/DDBJ whole genome shotgun (WGS) entry which is preliminary data.</text>
</comment>
<protein>
    <submittedName>
        <fullName evidence="1">13579_t:CDS:1</fullName>
    </submittedName>
</protein>